<dbReference type="InterPro" id="IPR051212">
    <property type="entry name" value="Type-I_RE_S_subunit"/>
</dbReference>
<dbReference type="CDD" id="cd17261">
    <property type="entry name" value="RMtype1_S_EcoKI-TRD2-CR2_like"/>
    <property type="match status" value="1"/>
</dbReference>
<evidence type="ECO:0000313" key="6">
    <source>
        <dbReference type="EMBL" id="ORB55477.1"/>
    </source>
</evidence>
<comment type="caution">
    <text evidence="6">The sequence shown here is derived from an EMBL/GenBank/DDBJ whole genome shotgun (WGS) entry which is preliminary data.</text>
</comment>
<dbReference type="Pfam" id="PF01420">
    <property type="entry name" value="Methylase_S"/>
    <property type="match status" value="1"/>
</dbReference>
<sequence>MNKQTFNDSFGHLVDTPGGTDKLRQMIRDLAVRGLLSERDDTDEPVDELLESLGEKREVLVTRKKVRRCIQPRQNTTTEPPFILPDTWRWVRLSELLADMHYGLTAKASTKVAEPAFVRITDIKNGQIQWQSVPGCADGEGGLDKFRLTAGDVLVARSGSVGVSSVVGELPRAAVFASYLIRLIPLEQWFSKWWPVFAGSGFYWSQVRNITTGSAQPNINSTNMRDWLVPVPPLQEQHRIVGRVEELMELCDELEAWQAARTEARTVLTSATLCQLSHADRGSELREVLSTFTDNIAIHLAPGTGDFATVKQLRQSIIDLAVRGHLTRHDESEEPAAELLKRISDERDRMVKAKEIRKPRVQARISADRNECGLPLGWERASMGQLVLSSDSGWSPACLPSRRDDDAKWGVLKVSAVSWGDFRAAEHKQLTPGLIPRPQIEVQDGDFLMSRANTAQLVGRSVVVTDPPPRLMLSDKHIRLRFLDRMTAEYVNLVNGSSAAREYYAAVATGTSDSMRNITREQILALPISVPPLIEQKRIIKVVRALHAHCDKLEVQLHCAQMGRMDLSASIAARVVGGNS</sequence>
<evidence type="ECO:0000313" key="7">
    <source>
        <dbReference type="Proteomes" id="UP000192434"/>
    </source>
</evidence>
<evidence type="ECO:0000256" key="2">
    <source>
        <dbReference type="ARBA" id="ARBA00022747"/>
    </source>
</evidence>
<dbReference type="CDD" id="cd17521">
    <property type="entry name" value="RMtype1_S_Sau13435ORF2165P_TRD2-CR2_like"/>
    <property type="match status" value="1"/>
</dbReference>
<evidence type="ECO:0000259" key="5">
    <source>
        <dbReference type="Pfam" id="PF01420"/>
    </source>
</evidence>
<name>A0A1X0J249_9MYCO</name>
<dbReference type="PANTHER" id="PTHR43140">
    <property type="entry name" value="TYPE-1 RESTRICTION ENZYME ECOKI SPECIFICITY PROTEIN"/>
    <property type="match status" value="1"/>
</dbReference>
<dbReference type="EMBL" id="MVII01000018">
    <property type="protein sequence ID" value="ORB55477.1"/>
    <property type="molecule type" value="Genomic_DNA"/>
</dbReference>
<dbReference type="GO" id="GO:0009307">
    <property type="term" value="P:DNA restriction-modification system"/>
    <property type="evidence" value="ECO:0007669"/>
    <property type="project" value="UniProtKB-KW"/>
</dbReference>
<evidence type="ECO:0000256" key="1">
    <source>
        <dbReference type="ARBA" id="ARBA00010923"/>
    </source>
</evidence>
<feature type="domain" description="Type I restriction modification DNA specificity" evidence="5">
    <location>
        <begin position="113"/>
        <end position="256"/>
    </location>
</feature>
<reference evidence="6 7" key="1">
    <citation type="submission" date="2016-12" db="EMBL/GenBank/DDBJ databases">
        <title>The new phylogeny of genus Mycobacterium.</title>
        <authorList>
            <person name="Tortoli E."/>
            <person name="Trovato A."/>
            <person name="Cirillo D.M."/>
        </authorList>
    </citation>
    <scope>NUCLEOTIDE SEQUENCE [LARGE SCALE GENOMIC DNA]</scope>
    <source>
        <strain evidence="6 7">CCUG 66554</strain>
    </source>
</reference>
<dbReference type="PANTHER" id="PTHR43140:SF1">
    <property type="entry name" value="TYPE I RESTRICTION ENZYME ECOKI SPECIFICITY SUBUNIT"/>
    <property type="match status" value="1"/>
</dbReference>
<dbReference type="Gene3D" id="3.90.220.20">
    <property type="entry name" value="DNA methylase specificity domains"/>
    <property type="match status" value="2"/>
</dbReference>
<dbReference type="InterPro" id="IPR000055">
    <property type="entry name" value="Restrct_endonuc_typeI_TRD"/>
</dbReference>
<comment type="subunit">
    <text evidence="4">The methyltransferase is composed of M and S polypeptides.</text>
</comment>
<dbReference type="AlphaFoldDB" id="A0A1X0J249"/>
<keyword evidence="2" id="KW-0680">Restriction system</keyword>
<dbReference type="GO" id="GO:0003677">
    <property type="term" value="F:DNA binding"/>
    <property type="evidence" value="ECO:0007669"/>
    <property type="project" value="UniProtKB-KW"/>
</dbReference>
<dbReference type="Proteomes" id="UP000192434">
    <property type="component" value="Unassembled WGS sequence"/>
</dbReference>
<proteinExistence type="inferred from homology"/>
<comment type="similarity">
    <text evidence="1">Belongs to the type-I restriction system S methylase family.</text>
</comment>
<evidence type="ECO:0000256" key="3">
    <source>
        <dbReference type="ARBA" id="ARBA00023125"/>
    </source>
</evidence>
<gene>
    <name evidence="6" type="ORF">BST43_14855</name>
</gene>
<accession>A0A1X0J249</accession>
<organism evidence="6 7">
    <name type="scientific">Mycobacteroides saopaulense</name>
    <dbReference type="NCBI Taxonomy" id="1578165"/>
    <lineage>
        <taxon>Bacteria</taxon>
        <taxon>Bacillati</taxon>
        <taxon>Actinomycetota</taxon>
        <taxon>Actinomycetes</taxon>
        <taxon>Mycobacteriales</taxon>
        <taxon>Mycobacteriaceae</taxon>
        <taxon>Mycobacteroides</taxon>
    </lineage>
</organism>
<dbReference type="SUPFAM" id="SSF116734">
    <property type="entry name" value="DNA methylase specificity domain"/>
    <property type="match status" value="2"/>
</dbReference>
<dbReference type="InterPro" id="IPR044946">
    <property type="entry name" value="Restrct_endonuc_typeI_TRD_sf"/>
</dbReference>
<keyword evidence="3" id="KW-0238">DNA-binding</keyword>
<evidence type="ECO:0000256" key="4">
    <source>
        <dbReference type="ARBA" id="ARBA00038652"/>
    </source>
</evidence>
<protein>
    <recommendedName>
        <fullName evidence="5">Type I restriction modification DNA specificity domain-containing protein</fullName>
    </recommendedName>
</protein>